<dbReference type="Proteomes" id="UP000192266">
    <property type="component" value="Unassembled WGS sequence"/>
</dbReference>
<proteinExistence type="inferred from homology"/>
<dbReference type="STRING" id="645990.SAMN00120144_2353"/>
<dbReference type="SUPFAM" id="SSF56420">
    <property type="entry name" value="Peptide deformylase"/>
    <property type="match status" value="1"/>
</dbReference>
<dbReference type="RefSeq" id="WP_084445093.1">
    <property type="nucleotide sequence ID" value="NZ_FWWW01000066.1"/>
</dbReference>
<keyword evidence="3 4" id="KW-0378">Hydrolase</keyword>
<dbReference type="PIRSF" id="PIRSF004749">
    <property type="entry name" value="Pep_def"/>
    <property type="match status" value="1"/>
</dbReference>
<evidence type="ECO:0000256" key="5">
    <source>
        <dbReference type="SAM" id="MobiDB-lite"/>
    </source>
</evidence>
<keyword evidence="2 4" id="KW-0479">Metal-binding</keyword>
<reference evidence="6 7" key="1">
    <citation type="submission" date="2017-04" db="EMBL/GenBank/DDBJ databases">
        <authorList>
            <person name="Afonso C.L."/>
            <person name="Miller P.J."/>
            <person name="Scott M.A."/>
            <person name="Spackman E."/>
            <person name="Goraichik I."/>
            <person name="Dimitrov K.M."/>
            <person name="Suarez D.L."/>
            <person name="Swayne D.E."/>
        </authorList>
    </citation>
    <scope>NUCLEOTIDE SEQUENCE [LARGE SCALE GENOMIC DNA]</scope>
    <source>
        <strain evidence="6 7">DSM 11622</strain>
    </source>
</reference>
<dbReference type="OrthoDB" id="9784988at2"/>
<keyword evidence="4" id="KW-0408">Iron</keyword>
<dbReference type="InterPro" id="IPR036821">
    <property type="entry name" value="Peptide_deformylase_sf"/>
</dbReference>
<feature type="compositionally biased region" description="Acidic residues" evidence="5">
    <location>
        <begin position="69"/>
        <end position="85"/>
    </location>
</feature>
<dbReference type="NCBIfam" id="NF001159">
    <property type="entry name" value="PRK00150.1-3"/>
    <property type="match status" value="1"/>
</dbReference>
<gene>
    <name evidence="4" type="primary">def</name>
    <name evidence="6" type="ORF">SAMN00120144_2353</name>
</gene>
<evidence type="ECO:0000256" key="4">
    <source>
        <dbReference type="HAMAP-Rule" id="MF_00163"/>
    </source>
</evidence>
<organism evidence="6 7">
    <name type="scientific">Hymenobacter roseosalivarius DSM 11622</name>
    <dbReference type="NCBI Taxonomy" id="645990"/>
    <lineage>
        <taxon>Bacteria</taxon>
        <taxon>Pseudomonadati</taxon>
        <taxon>Bacteroidota</taxon>
        <taxon>Cytophagia</taxon>
        <taxon>Cytophagales</taxon>
        <taxon>Hymenobacteraceae</taxon>
        <taxon>Hymenobacter</taxon>
    </lineage>
</organism>
<name>A0A1W1VLD5_9BACT</name>
<dbReference type="InterPro" id="IPR023635">
    <property type="entry name" value="Peptide_deformylase"/>
</dbReference>
<dbReference type="GO" id="GO:0006412">
    <property type="term" value="P:translation"/>
    <property type="evidence" value="ECO:0007669"/>
    <property type="project" value="UniProtKB-UniRule"/>
</dbReference>
<dbReference type="EMBL" id="FWWW01000066">
    <property type="protein sequence ID" value="SMB94199.1"/>
    <property type="molecule type" value="Genomic_DNA"/>
</dbReference>
<comment type="similarity">
    <text evidence="1 4">Belongs to the polypeptide deformylase family.</text>
</comment>
<keyword evidence="4" id="KW-0648">Protein biosynthesis</keyword>
<dbReference type="Pfam" id="PF01327">
    <property type="entry name" value="Pep_deformylase"/>
    <property type="match status" value="1"/>
</dbReference>
<keyword evidence="7" id="KW-1185">Reference proteome</keyword>
<dbReference type="PANTHER" id="PTHR10458:SF22">
    <property type="entry name" value="PEPTIDE DEFORMYLASE"/>
    <property type="match status" value="1"/>
</dbReference>
<dbReference type="AlphaFoldDB" id="A0A1W1VLD5"/>
<comment type="catalytic activity">
    <reaction evidence="4">
        <text>N-terminal N-formyl-L-methionyl-[peptide] + H2O = N-terminal L-methionyl-[peptide] + formate</text>
        <dbReference type="Rhea" id="RHEA:24420"/>
        <dbReference type="Rhea" id="RHEA-COMP:10639"/>
        <dbReference type="Rhea" id="RHEA-COMP:10640"/>
        <dbReference type="ChEBI" id="CHEBI:15377"/>
        <dbReference type="ChEBI" id="CHEBI:15740"/>
        <dbReference type="ChEBI" id="CHEBI:49298"/>
        <dbReference type="ChEBI" id="CHEBI:64731"/>
        <dbReference type="EC" id="3.5.1.88"/>
    </reaction>
</comment>
<comment type="cofactor">
    <cofactor evidence="4">
        <name>Fe(2+)</name>
        <dbReference type="ChEBI" id="CHEBI:29033"/>
    </cofactor>
    <text evidence="4">Binds 1 Fe(2+) ion.</text>
</comment>
<feature type="region of interest" description="Disordered" evidence="5">
    <location>
        <begin position="69"/>
        <end position="91"/>
    </location>
</feature>
<feature type="active site" evidence="4">
    <location>
        <position position="166"/>
    </location>
</feature>
<dbReference type="GO" id="GO:0042586">
    <property type="term" value="F:peptide deformylase activity"/>
    <property type="evidence" value="ECO:0007669"/>
    <property type="project" value="UniProtKB-UniRule"/>
</dbReference>
<dbReference type="PANTHER" id="PTHR10458">
    <property type="entry name" value="PEPTIDE DEFORMYLASE"/>
    <property type="match status" value="1"/>
</dbReference>
<evidence type="ECO:0000256" key="3">
    <source>
        <dbReference type="ARBA" id="ARBA00022801"/>
    </source>
</evidence>
<dbReference type="HAMAP" id="MF_00163">
    <property type="entry name" value="Pep_deformylase"/>
    <property type="match status" value="1"/>
</dbReference>
<evidence type="ECO:0000313" key="7">
    <source>
        <dbReference type="Proteomes" id="UP000192266"/>
    </source>
</evidence>
<protein>
    <recommendedName>
        <fullName evidence="4">Peptide deformylase</fullName>
        <shortName evidence="4">PDF</shortName>
        <ecNumber evidence="4">3.5.1.88</ecNumber>
    </recommendedName>
    <alternativeName>
        <fullName evidence="4">Polypeptide deformylase</fullName>
    </alternativeName>
</protein>
<dbReference type="PRINTS" id="PR01576">
    <property type="entry name" value="PDEFORMYLASE"/>
</dbReference>
<feature type="binding site" evidence="4">
    <location>
        <position position="169"/>
    </location>
    <ligand>
        <name>Fe cation</name>
        <dbReference type="ChEBI" id="CHEBI:24875"/>
    </ligand>
</feature>
<dbReference type="Gene3D" id="3.90.45.10">
    <property type="entry name" value="Peptide deformylase"/>
    <property type="match status" value="1"/>
</dbReference>
<sequence length="213" mass="23932">MIYPIVAFGDPVLKTPAKAISADIEAQELKQLIADMFDTMYHARGVGLAAPQIGRGVRLFVIDSAPMLDDEDEDEDEQEAEEENVEAVQVSENAPQDQAVKRAFINPVMVSETGEEWGFEEGCLSIPGVREMVFRPANIVLRYEDEARMVREEAFSGMTARVIQHEYDHLEGILFTDHLSGFKKQLLKGKLTRISKGDVKADYRLRFAGQGRR</sequence>
<dbReference type="CDD" id="cd00487">
    <property type="entry name" value="Pep_deformylase"/>
    <property type="match status" value="1"/>
</dbReference>
<feature type="binding site" evidence="4">
    <location>
        <position position="123"/>
    </location>
    <ligand>
        <name>Fe cation</name>
        <dbReference type="ChEBI" id="CHEBI:24875"/>
    </ligand>
</feature>
<dbReference type="GO" id="GO:0046872">
    <property type="term" value="F:metal ion binding"/>
    <property type="evidence" value="ECO:0007669"/>
    <property type="project" value="UniProtKB-KW"/>
</dbReference>
<evidence type="ECO:0000256" key="2">
    <source>
        <dbReference type="ARBA" id="ARBA00022723"/>
    </source>
</evidence>
<evidence type="ECO:0000256" key="1">
    <source>
        <dbReference type="ARBA" id="ARBA00010759"/>
    </source>
</evidence>
<dbReference type="EC" id="3.5.1.88" evidence="4"/>
<comment type="function">
    <text evidence="4">Removes the formyl group from the N-terminal Met of newly synthesized proteins. Requires at least a dipeptide for an efficient rate of reaction. N-terminal L-methionine is a prerequisite for activity but the enzyme has broad specificity at other positions.</text>
</comment>
<evidence type="ECO:0000313" key="6">
    <source>
        <dbReference type="EMBL" id="SMB94199.1"/>
    </source>
</evidence>
<feature type="binding site" evidence="4">
    <location>
        <position position="165"/>
    </location>
    <ligand>
        <name>Fe cation</name>
        <dbReference type="ChEBI" id="CHEBI:24875"/>
    </ligand>
</feature>
<accession>A0A1W1VLD5</accession>